<dbReference type="PANTHER" id="PTHR31987">
    <property type="entry name" value="GLUTAMINASE A-RELATED"/>
    <property type="match status" value="1"/>
</dbReference>
<feature type="transmembrane region" description="Helical" evidence="2">
    <location>
        <begin position="506"/>
        <end position="529"/>
    </location>
</feature>
<feature type="region of interest" description="Disordered" evidence="1">
    <location>
        <begin position="647"/>
        <end position="671"/>
    </location>
</feature>
<dbReference type="InterPro" id="IPR032514">
    <property type="entry name" value="GtaA_central"/>
</dbReference>
<dbReference type="PANTHER" id="PTHR31987:SF1">
    <property type="entry name" value="GLUTAMINASE A"/>
    <property type="match status" value="1"/>
</dbReference>
<feature type="domain" description="Glutaminase A N-terminal" evidence="4">
    <location>
        <begin position="3"/>
        <end position="123"/>
    </location>
</feature>
<dbReference type="EMBL" id="JAYKXP010000053">
    <property type="protein sequence ID" value="KAK7035330.1"/>
    <property type="molecule type" value="Genomic_DNA"/>
</dbReference>
<evidence type="ECO:0000313" key="5">
    <source>
        <dbReference type="EMBL" id="KAK7035330.1"/>
    </source>
</evidence>
<dbReference type="Pfam" id="PF17168">
    <property type="entry name" value="DUF5127"/>
    <property type="match status" value="1"/>
</dbReference>
<protein>
    <recommendedName>
        <fullName evidence="7">DUF1793-domain-containing protein</fullName>
    </recommendedName>
</protein>
<accession>A0AAW0C9K4</accession>
<gene>
    <name evidence="5" type="ORF">VNI00_011861</name>
</gene>
<evidence type="ECO:0000259" key="4">
    <source>
        <dbReference type="Pfam" id="PF17168"/>
    </source>
</evidence>
<dbReference type="InterPro" id="IPR033433">
    <property type="entry name" value="GtaA_N"/>
</dbReference>
<evidence type="ECO:0000313" key="6">
    <source>
        <dbReference type="Proteomes" id="UP001383192"/>
    </source>
</evidence>
<evidence type="ECO:0008006" key="7">
    <source>
        <dbReference type="Google" id="ProtNLM"/>
    </source>
</evidence>
<evidence type="ECO:0000256" key="1">
    <source>
        <dbReference type="SAM" id="MobiDB-lite"/>
    </source>
</evidence>
<dbReference type="Pfam" id="PF16335">
    <property type="entry name" value="GtaA_6_Hairpin"/>
    <property type="match status" value="1"/>
</dbReference>
<evidence type="ECO:0000256" key="2">
    <source>
        <dbReference type="SAM" id="Phobius"/>
    </source>
</evidence>
<keyword evidence="2" id="KW-1133">Transmembrane helix</keyword>
<keyword evidence="2" id="KW-0812">Transmembrane</keyword>
<reference evidence="5 6" key="1">
    <citation type="submission" date="2024-01" db="EMBL/GenBank/DDBJ databases">
        <title>A draft genome for a cacao thread blight-causing isolate of Paramarasmius palmivorus.</title>
        <authorList>
            <person name="Baruah I.K."/>
            <person name="Bukari Y."/>
            <person name="Amoako-Attah I."/>
            <person name="Meinhardt L.W."/>
            <person name="Bailey B.A."/>
            <person name="Cohen S.P."/>
        </authorList>
    </citation>
    <scope>NUCLEOTIDE SEQUENCE [LARGE SCALE GENOMIC DNA]</scope>
    <source>
        <strain evidence="5 6">GH-12</strain>
    </source>
</reference>
<dbReference type="InterPro" id="IPR052743">
    <property type="entry name" value="Glutaminase_GtaA"/>
</dbReference>
<evidence type="ECO:0000259" key="3">
    <source>
        <dbReference type="Pfam" id="PF16335"/>
    </source>
</evidence>
<dbReference type="AlphaFoldDB" id="A0AAW0C9K4"/>
<comment type="caution">
    <text evidence="5">The sequence shown here is derived from an EMBL/GenBank/DDBJ whole genome shotgun (WGS) entry which is preliminary data.</text>
</comment>
<feature type="region of interest" description="Disordered" evidence="1">
    <location>
        <begin position="555"/>
        <end position="630"/>
    </location>
</feature>
<feature type="domain" description="Glutaminase A central" evidence="3">
    <location>
        <begin position="128"/>
        <end position="474"/>
    </location>
</feature>
<keyword evidence="6" id="KW-1185">Reference proteome</keyword>
<name>A0AAW0C9K4_9AGAR</name>
<feature type="compositionally biased region" description="Polar residues" evidence="1">
    <location>
        <begin position="589"/>
        <end position="630"/>
    </location>
</feature>
<sequence length="671" mass="73626">MAQSPSLTWQSSTDNDARNQFLKTGRLSNSQDSQLRRINDRFVVFALSTDLGSIVNSTSPTVWSLGVVRDPAVQYRSPSGLQNRSPFYRTQYDIIGDAIDAFVKNYTTAVEEANKLDSRIMTDGDAISTEYGDLLALSTRQAMAGLEITVSSLSENQWNTSDVKAFMKDTGISQRINPVDTLFAAFPFYLYMDAKLGGLLLDPFNGPFFAGPDLGILYPQALGNNQNNEKMAIENSGNMLIMAFAHAQFSGDGTLIARHYDLLKNWTDYLVEHSLHTTNQVSSDRIAKDNSSNLAIKGILGIAAMSKISEALNKSEESDMYSANASQLASQWVDLATEGGHIVSIYGDPSSEGLIYNLYADILLKTKLVPDSVYTGLTTFYDNLIVNQAPQNIRFGLSYDGNAAGEAKAPWTLFTAATTTSNTTRDQLIARAHSRAALNQTAGDNPTTYKTDTGQSFLNYGQASPAQGAMFALLATRLETRPVEPLAPNQAPTDNSGPNRASNAGVIAGVVISGFVGVAFLAMFLFLIWRRRIQRITQEQLKPVPFDPNLLYRQRTTPPIPGNNLAGEERLHPLPVPVPPVDTSRRYRPSTSEPYTSPVSHDPSSPTNTSLPDQSQNFSMYSGSQFTSDTSHLRHEIANLRQQMVGLQAQQASWNPTPPPRYDNPRDSLMR</sequence>
<keyword evidence="2" id="KW-0472">Membrane</keyword>
<dbReference type="Proteomes" id="UP001383192">
    <property type="component" value="Unassembled WGS sequence"/>
</dbReference>
<organism evidence="5 6">
    <name type="scientific">Paramarasmius palmivorus</name>
    <dbReference type="NCBI Taxonomy" id="297713"/>
    <lineage>
        <taxon>Eukaryota</taxon>
        <taxon>Fungi</taxon>
        <taxon>Dikarya</taxon>
        <taxon>Basidiomycota</taxon>
        <taxon>Agaricomycotina</taxon>
        <taxon>Agaricomycetes</taxon>
        <taxon>Agaricomycetidae</taxon>
        <taxon>Agaricales</taxon>
        <taxon>Marasmiineae</taxon>
        <taxon>Marasmiaceae</taxon>
        <taxon>Paramarasmius</taxon>
    </lineage>
</organism>
<proteinExistence type="predicted"/>